<keyword evidence="2" id="KW-0812">Transmembrane</keyword>
<dbReference type="PANTHER" id="PTHR43446:SF1">
    <property type="entry name" value="BAND 7 DOMAIN-CONTAINING PROTEIN"/>
    <property type="match status" value="1"/>
</dbReference>
<reference evidence="5" key="1">
    <citation type="journal article" date="2019" name="Nat. Commun.">
        <title>Expansion of phycobilisome linker gene families in mesophilic red algae.</title>
        <authorList>
            <person name="Lee J."/>
            <person name="Kim D."/>
            <person name="Bhattacharya D."/>
            <person name="Yoon H.S."/>
        </authorList>
    </citation>
    <scope>NUCLEOTIDE SEQUENCE [LARGE SCALE GENOMIC DNA]</scope>
    <source>
        <strain evidence="5">CCMP 1328</strain>
    </source>
</reference>
<dbReference type="EMBL" id="VRMN01000001">
    <property type="protein sequence ID" value="KAA8499704.1"/>
    <property type="molecule type" value="Genomic_DNA"/>
</dbReference>
<keyword evidence="5" id="KW-1185">Reference proteome</keyword>
<keyword evidence="2" id="KW-1133">Transmembrane helix</keyword>
<evidence type="ECO:0000256" key="1">
    <source>
        <dbReference type="SAM" id="MobiDB-lite"/>
    </source>
</evidence>
<protein>
    <recommendedName>
        <fullName evidence="3">Band 7 domain-containing protein</fullName>
    </recommendedName>
</protein>
<sequence>MTSEQSTLVIATPPSYRAAGTGSEISAMEFELGTSANVGNVHEIPYYARSGRAMLLMVLLACGACAAVLVLFGMVVHVAFFPFLAPLFVTFLMMLAGFVINQPNEACVLVLFGNYSGTLRATGWWWVNPFFSKRKVSLRVRVLETGSTLSGGTTIRNGDQTTITPRSRTAGKPLKVNDATGSPIDISAVVLWRVRDTAKAAFAVDDYEEFVGLQCEAALRTMASTVPYDAGALYGVESAAGSALSLRGNTHEICQMLQRDVEERLVRAGCEVLEARLNHLAYSAEIAGAMLQRQQSMAIVQARAQIVEGSVSIVQNSIARLVSSGANFDDDAKTRLVSSLLIVLCGQHSPQPVLNVG</sequence>
<feature type="transmembrane region" description="Helical" evidence="2">
    <location>
        <begin position="53"/>
        <end position="74"/>
    </location>
</feature>
<dbReference type="CDD" id="cd03402">
    <property type="entry name" value="SPFH_like_u2"/>
    <property type="match status" value="1"/>
</dbReference>
<gene>
    <name evidence="4" type="ORF">FVE85_7289</name>
</gene>
<accession>A0A5J4Z9N0</accession>
<dbReference type="SUPFAM" id="SSF117892">
    <property type="entry name" value="Band 7/SPFH domain"/>
    <property type="match status" value="1"/>
</dbReference>
<dbReference type="InterPro" id="IPR001107">
    <property type="entry name" value="Band_7"/>
</dbReference>
<keyword evidence="2" id="KW-0472">Membrane</keyword>
<feature type="domain" description="Band 7" evidence="3">
    <location>
        <begin position="102"/>
        <end position="305"/>
    </location>
</feature>
<dbReference type="OrthoDB" id="2105077at2759"/>
<evidence type="ECO:0000313" key="4">
    <source>
        <dbReference type="EMBL" id="KAA8499704.1"/>
    </source>
</evidence>
<feature type="region of interest" description="Disordered" evidence="1">
    <location>
        <begin position="153"/>
        <end position="176"/>
    </location>
</feature>
<evidence type="ECO:0000256" key="2">
    <source>
        <dbReference type="SAM" id="Phobius"/>
    </source>
</evidence>
<evidence type="ECO:0000259" key="3">
    <source>
        <dbReference type="Pfam" id="PF01145"/>
    </source>
</evidence>
<dbReference type="Pfam" id="PF01145">
    <property type="entry name" value="Band_7"/>
    <property type="match status" value="1"/>
</dbReference>
<dbReference type="PANTHER" id="PTHR43446">
    <property type="entry name" value="MEMBRANE PROTEIN-RELATED"/>
    <property type="match status" value="1"/>
</dbReference>
<name>A0A5J4Z9N0_PORPP</name>
<feature type="compositionally biased region" description="Polar residues" evidence="1">
    <location>
        <begin position="155"/>
        <end position="167"/>
    </location>
</feature>
<evidence type="ECO:0000313" key="5">
    <source>
        <dbReference type="Proteomes" id="UP000324585"/>
    </source>
</evidence>
<feature type="transmembrane region" description="Helical" evidence="2">
    <location>
        <begin position="107"/>
        <end position="127"/>
    </location>
</feature>
<dbReference type="Gene3D" id="3.30.479.30">
    <property type="entry name" value="Band 7 domain"/>
    <property type="match status" value="1"/>
</dbReference>
<comment type="caution">
    <text evidence="4">The sequence shown here is derived from an EMBL/GenBank/DDBJ whole genome shotgun (WGS) entry which is preliminary data.</text>
</comment>
<dbReference type="Proteomes" id="UP000324585">
    <property type="component" value="Unassembled WGS sequence"/>
</dbReference>
<dbReference type="AlphaFoldDB" id="A0A5J4Z9N0"/>
<proteinExistence type="predicted"/>
<dbReference type="InterPro" id="IPR036013">
    <property type="entry name" value="Band_7/SPFH_dom_sf"/>
</dbReference>
<organism evidence="4 5">
    <name type="scientific">Porphyridium purpureum</name>
    <name type="common">Red alga</name>
    <name type="synonym">Porphyridium cruentum</name>
    <dbReference type="NCBI Taxonomy" id="35688"/>
    <lineage>
        <taxon>Eukaryota</taxon>
        <taxon>Rhodophyta</taxon>
        <taxon>Bangiophyceae</taxon>
        <taxon>Porphyridiales</taxon>
        <taxon>Porphyridiaceae</taxon>
        <taxon>Porphyridium</taxon>
    </lineage>
</organism>
<feature type="transmembrane region" description="Helical" evidence="2">
    <location>
        <begin position="80"/>
        <end position="100"/>
    </location>
</feature>